<dbReference type="InterPro" id="IPR056490">
    <property type="entry name" value="Rcc01698_C"/>
</dbReference>
<feature type="domain" description="Tip attachment protein J" evidence="1">
    <location>
        <begin position="219"/>
        <end position="384"/>
    </location>
</feature>
<dbReference type="InterPro" id="IPR032876">
    <property type="entry name" value="J_dom"/>
</dbReference>
<dbReference type="Pfam" id="PF23666">
    <property type="entry name" value="Rcc01698_C"/>
    <property type="match status" value="1"/>
</dbReference>
<protein>
    <submittedName>
        <fullName evidence="3">Tail protein</fullName>
    </submittedName>
</protein>
<organism evidence="3">
    <name type="scientific">Siphoviridae sp. ctgu013</name>
    <dbReference type="NCBI Taxonomy" id="2826421"/>
    <lineage>
        <taxon>Viruses</taxon>
        <taxon>Duplodnaviria</taxon>
        <taxon>Heunggongvirae</taxon>
        <taxon>Uroviricota</taxon>
        <taxon>Caudoviricetes</taxon>
    </lineage>
</organism>
<reference evidence="3" key="1">
    <citation type="journal article" date="2021" name="Proc. Natl. Acad. Sci. U.S.A.">
        <title>A Catalog of Tens of Thousands of Viruses from Human Metagenomes Reveals Hidden Associations with Chronic Diseases.</title>
        <authorList>
            <person name="Tisza M.J."/>
            <person name="Buck C.B."/>
        </authorList>
    </citation>
    <scope>NUCLEOTIDE SEQUENCE</scope>
    <source>
        <strain evidence="3">Ctgu013</strain>
    </source>
</reference>
<dbReference type="EMBL" id="BK015171">
    <property type="protein sequence ID" value="DAD93985.1"/>
    <property type="molecule type" value="Genomic_DNA"/>
</dbReference>
<proteinExistence type="predicted"/>
<name>A0A8S5NH41_9CAUD</name>
<sequence length="982" mass="109222">MGGHHNTIIRENKISSFTVSTAEYGSTVPEILGTTRISPNVIYYDDFTAHEHRQSQKSGKGGGSRTTTITYTYTVALILALCEGQISGIGKMWKDKSLYQYPNGDIGLTLFDGKEDQKPWAYTAGKHPDKALAYSGLAYMAGVIDLGDSGSMPSYNFEVKGKLLETGDGIDVNPADYILYVLNKIGLGGVEIDGIENYRQYCKEADMLISTPSDKLDAKAARGIINDIANITNAYIFWSNNRLKIVPRADRPVGKWKPDKTIRYNLTPDDFIPQTGGVCVSYSRKDSSEIYNRISVEFLNRANSYEKEIVNYQDNDDIKEFGVRQASTTQAHYLYTKTRAVRLAEELCRKNKYERVKYTFKLDWAFCRLEPGDLVMLNDPLMGIENQPAMIDSATEGTDGIITFTAISRAKGVYSGAEYNVHDNERPLIDFNPDPGICEPPMIFQPPELMTSADNEVWIGTWGKNPNWGGCSVWVSDTNQYYKKLGTIDNRARYGTLTKPLNREDTSLEMALNQDAFTSVDAESAKNGDTVMYVDGEALSYQTAELLEDGTWRLSGLIRGQFGSEADYHVKGASIARCDETFLKSGLADSYIGKPVYFKFTAFNIFGGMEQSLADVQAYAFKPVSVQIPPPDVTALNAEKLASGIRRYWWKYTYPEPNDVAGFMLKYTQSKELNWDTGIPVQEGLITNQPYETQTIRPGTHAVMIKAVDQNGNESKNFAYCLLEMGDLLQENVLFDKDFGADHWADIETSGLVLASDGYIHAKNGSGIWHEAGRRLWTKPTAYMWDTDFATYEVTGKFVAPASGQFWLAVDIEGPAIVYYRTSLSDNSFWDAAKDTAAFWGDEDSAVWNSAVGSVGGDLWKQWSDKVLVQAGSTIQVKIVAKNSSIQETIVKGLHAYIDVPDRQEHFEDLYVPAAGIELPITTPNYMTTAVRIDAVQGSGVVMYPKILSRTPCRITLLNEDGNQVAGTADITWQGFVNETVL</sequence>
<feature type="domain" description="Rcc01698-like C-terminal" evidence="2">
    <location>
        <begin position="493"/>
        <end position="574"/>
    </location>
</feature>
<accession>A0A8S5NH41</accession>
<evidence type="ECO:0000259" key="2">
    <source>
        <dbReference type="Pfam" id="PF23666"/>
    </source>
</evidence>
<evidence type="ECO:0000259" key="1">
    <source>
        <dbReference type="Pfam" id="PF13550"/>
    </source>
</evidence>
<dbReference type="Pfam" id="PF13550">
    <property type="entry name" value="Phage-tail_3"/>
    <property type="match status" value="1"/>
</dbReference>
<evidence type="ECO:0000313" key="3">
    <source>
        <dbReference type="EMBL" id="DAD93985.1"/>
    </source>
</evidence>